<organism evidence="2 3">
    <name type="scientific">Tumebacillus lipolyticus</name>
    <dbReference type="NCBI Taxonomy" id="1280370"/>
    <lineage>
        <taxon>Bacteria</taxon>
        <taxon>Bacillati</taxon>
        <taxon>Bacillota</taxon>
        <taxon>Bacilli</taxon>
        <taxon>Bacillales</taxon>
        <taxon>Alicyclobacillaceae</taxon>
        <taxon>Tumebacillus</taxon>
    </lineage>
</organism>
<evidence type="ECO:0000313" key="3">
    <source>
        <dbReference type="Proteomes" id="UP001597343"/>
    </source>
</evidence>
<proteinExistence type="predicted"/>
<keyword evidence="1" id="KW-1133">Transmembrane helix</keyword>
<dbReference type="Proteomes" id="UP001597343">
    <property type="component" value="Unassembled WGS sequence"/>
</dbReference>
<reference evidence="3" key="1">
    <citation type="journal article" date="2019" name="Int. J. Syst. Evol. Microbiol.">
        <title>The Global Catalogue of Microorganisms (GCM) 10K type strain sequencing project: providing services to taxonomists for standard genome sequencing and annotation.</title>
        <authorList>
            <consortium name="The Broad Institute Genomics Platform"/>
            <consortium name="The Broad Institute Genome Sequencing Center for Infectious Disease"/>
            <person name="Wu L."/>
            <person name="Ma J."/>
        </authorList>
    </citation>
    <scope>NUCLEOTIDE SEQUENCE [LARGE SCALE GENOMIC DNA]</scope>
    <source>
        <strain evidence="3">CGMCC 1.13574</strain>
    </source>
</reference>
<evidence type="ECO:0000256" key="1">
    <source>
        <dbReference type="SAM" id="Phobius"/>
    </source>
</evidence>
<evidence type="ECO:0000313" key="2">
    <source>
        <dbReference type="EMBL" id="MFD2169285.1"/>
    </source>
</evidence>
<keyword evidence="1" id="KW-0812">Transmembrane</keyword>
<dbReference type="RefSeq" id="WP_386044330.1">
    <property type="nucleotide sequence ID" value="NZ_JBHUIO010000002.1"/>
</dbReference>
<accession>A0ABW4ZUA7</accession>
<name>A0ABW4ZUA7_9BACL</name>
<protein>
    <submittedName>
        <fullName evidence="2">Uncharacterized protein</fullName>
    </submittedName>
</protein>
<gene>
    <name evidence="2" type="ORF">ACFSOY_04525</name>
</gene>
<keyword evidence="3" id="KW-1185">Reference proteome</keyword>
<keyword evidence="1" id="KW-0472">Membrane</keyword>
<feature type="transmembrane region" description="Helical" evidence="1">
    <location>
        <begin position="6"/>
        <end position="26"/>
    </location>
</feature>
<sequence length="72" mass="8455">MLVVYLIIIGVLVLFLLIDNYLEVLWENFHVYGAYMFVREENKEHVSESIFGEQISSANISHQIKQNILKNK</sequence>
<dbReference type="EMBL" id="JBHUIO010000002">
    <property type="protein sequence ID" value="MFD2169285.1"/>
    <property type="molecule type" value="Genomic_DNA"/>
</dbReference>
<comment type="caution">
    <text evidence="2">The sequence shown here is derived from an EMBL/GenBank/DDBJ whole genome shotgun (WGS) entry which is preliminary data.</text>
</comment>